<dbReference type="PANTHER" id="PTHR10624">
    <property type="entry name" value="UROKINASE PLASMINOGEN ACTIVATOR SURFACE RECEPTOR-RELATED"/>
    <property type="match status" value="1"/>
</dbReference>
<dbReference type="InterPro" id="IPR016054">
    <property type="entry name" value="LY6_UPA_recep-like"/>
</dbReference>
<dbReference type="EMBL" id="JACASE010000014">
    <property type="protein sequence ID" value="KAF6410896.1"/>
    <property type="molecule type" value="Genomic_DNA"/>
</dbReference>
<evidence type="ECO:0000256" key="1">
    <source>
        <dbReference type="ARBA" id="ARBA00004609"/>
    </source>
</evidence>
<evidence type="ECO:0000256" key="8">
    <source>
        <dbReference type="ARBA" id="ARBA00067857"/>
    </source>
</evidence>
<protein>
    <recommendedName>
        <fullName evidence="8">Ly6/PLAUR domain-containing protein 5</fullName>
    </recommendedName>
</protein>
<evidence type="ECO:0000256" key="2">
    <source>
        <dbReference type="ARBA" id="ARBA00022475"/>
    </source>
</evidence>
<evidence type="ECO:0000259" key="9">
    <source>
        <dbReference type="Pfam" id="PF00021"/>
    </source>
</evidence>
<name>A0A7J8CJ72_ROUAE</name>
<organism evidence="10 11">
    <name type="scientific">Rousettus aegyptiacus</name>
    <name type="common">Egyptian fruit bat</name>
    <name type="synonym">Pteropus aegyptiacus</name>
    <dbReference type="NCBI Taxonomy" id="9407"/>
    <lineage>
        <taxon>Eukaryota</taxon>
        <taxon>Metazoa</taxon>
        <taxon>Chordata</taxon>
        <taxon>Craniata</taxon>
        <taxon>Vertebrata</taxon>
        <taxon>Euteleostomi</taxon>
        <taxon>Mammalia</taxon>
        <taxon>Eutheria</taxon>
        <taxon>Laurasiatheria</taxon>
        <taxon>Chiroptera</taxon>
        <taxon>Yinpterochiroptera</taxon>
        <taxon>Pteropodoidea</taxon>
        <taxon>Pteropodidae</taxon>
        <taxon>Rousettinae</taxon>
        <taxon>Rousettus</taxon>
    </lineage>
</organism>
<accession>A0A7J8CJ72</accession>
<dbReference type="PANTHER" id="PTHR10624:SF9">
    <property type="entry name" value="LY6_PLAUR DOMAIN-CONTAINING PROTEIN 5"/>
    <property type="match status" value="1"/>
</dbReference>
<evidence type="ECO:0000313" key="10">
    <source>
        <dbReference type="EMBL" id="KAF6410896.1"/>
    </source>
</evidence>
<keyword evidence="11" id="KW-1185">Reference proteome</keyword>
<dbReference type="Proteomes" id="UP000593571">
    <property type="component" value="Unassembled WGS sequence"/>
</dbReference>
<reference evidence="10 11" key="1">
    <citation type="journal article" date="2020" name="Nature">
        <title>Six reference-quality genomes reveal evolution of bat adaptations.</title>
        <authorList>
            <person name="Jebb D."/>
            <person name="Huang Z."/>
            <person name="Pippel M."/>
            <person name="Hughes G.M."/>
            <person name="Lavrichenko K."/>
            <person name="Devanna P."/>
            <person name="Winkler S."/>
            <person name="Jermiin L.S."/>
            <person name="Skirmuntt E.C."/>
            <person name="Katzourakis A."/>
            <person name="Burkitt-Gray L."/>
            <person name="Ray D.A."/>
            <person name="Sullivan K.A.M."/>
            <person name="Roscito J.G."/>
            <person name="Kirilenko B.M."/>
            <person name="Davalos L.M."/>
            <person name="Corthals A.P."/>
            <person name="Power M.L."/>
            <person name="Jones G."/>
            <person name="Ransome R.D."/>
            <person name="Dechmann D.K.N."/>
            <person name="Locatelli A.G."/>
            <person name="Puechmaille S.J."/>
            <person name="Fedrigo O."/>
            <person name="Jarvis E.D."/>
            <person name="Hiller M."/>
            <person name="Vernes S.C."/>
            <person name="Myers E.W."/>
            <person name="Teeling E.C."/>
        </authorList>
    </citation>
    <scope>NUCLEOTIDE SEQUENCE [LARGE SCALE GENOMIC DNA]</scope>
    <source>
        <strain evidence="10">MRouAeg1</strain>
        <tissue evidence="10">Muscle</tissue>
    </source>
</reference>
<dbReference type="CDD" id="cd23566">
    <property type="entry name" value="TFP_LU_ECD_LYPD5_rpt2"/>
    <property type="match status" value="1"/>
</dbReference>
<dbReference type="FunFam" id="2.10.60.10:FF:000020">
    <property type="entry name" value="LY6/PLAUR domain containing 5"/>
    <property type="match status" value="1"/>
</dbReference>
<dbReference type="SUPFAM" id="SSF57302">
    <property type="entry name" value="Snake toxin-like"/>
    <property type="match status" value="1"/>
</dbReference>
<evidence type="ECO:0000256" key="5">
    <source>
        <dbReference type="ARBA" id="ARBA00023136"/>
    </source>
</evidence>
<keyword evidence="7" id="KW-0449">Lipoprotein</keyword>
<comment type="subcellular location">
    <subcellularLocation>
        <location evidence="1">Cell membrane</location>
        <topology evidence="1">Lipid-anchor</topology>
        <topology evidence="1">GPI-anchor</topology>
    </subcellularLocation>
</comment>
<sequence>MVQKGCWTGPPVGQMESNDMALPPDYSEMRGCRTHLCNAELMTHDVLPNLSAAPDPQTLSGTECYACVGTRPEDCTPEKSRRVQCHQDQSVCFRGSGQMTAGNFSVPVYIRTCHRPSCTIMGTSSPWTNIDLQGSCCRGHLCNGDAVNQTFTSASATSPPRAPLVMVLLLVLPLLAGSLQSP</sequence>
<dbReference type="AlphaFoldDB" id="A0A7J8CJ72"/>
<keyword evidence="6" id="KW-0325">Glycoprotein</keyword>
<evidence type="ECO:0000256" key="3">
    <source>
        <dbReference type="ARBA" id="ARBA00022622"/>
    </source>
</evidence>
<keyword evidence="5" id="KW-0472">Membrane</keyword>
<dbReference type="InterPro" id="IPR018363">
    <property type="entry name" value="CD59_antigen_CS"/>
</dbReference>
<evidence type="ECO:0000313" key="11">
    <source>
        <dbReference type="Proteomes" id="UP000593571"/>
    </source>
</evidence>
<evidence type="ECO:0000256" key="6">
    <source>
        <dbReference type="ARBA" id="ARBA00023180"/>
    </source>
</evidence>
<dbReference type="InterPro" id="IPR045860">
    <property type="entry name" value="Snake_toxin-like_sf"/>
</dbReference>
<dbReference type="Pfam" id="PF00021">
    <property type="entry name" value="UPAR_LY6"/>
    <property type="match status" value="1"/>
</dbReference>
<keyword evidence="4" id="KW-0732">Signal</keyword>
<dbReference type="GO" id="GO:0005886">
    <property type="term" value="C:plasma membrane"/>
    <property type="evidence" value="ECO:0007669"/>
    <property type="project" value="UniProtKB-SubCell"/>
</dbReference>
<comment type="caution">
    <text evidence="10">The sequence shown here is derived from an EMBL/GenBank/DDBJ whole genome shotgun (WGS) entry which is preliminary data.</text>
</comment>
<evidence type="ECO:0000256" key="7">
    <source>
        <dbReference type="ARBA" id="ARBA00023288"/>
    </source>
</evidence>
<keyword evidence="2" id="KW-1003">Cell membrane</keyword>
<dbReference type="GO" id="GO:0098552">
    <property type="term" value="C:side of membrane"/>
    <property type="evidence" value="ECO:0007669"/>
    <property type="project" value="UniProtKB-KW"/>
</dbReference>
<gene>
    <name evidence="10" type="ORF">HJG63_012834</name>
</gene>
<evidence type="ECO:0000256" key="4">
    <source>
        <dbReference type="ARBA" id="ARBA00022729"/>
    </source>
</evidence>
<proteinExistence type="predicted"/>
<dbReference type="Gene3D" id="2.10.60.10">
    <property type="entry name" value="CD59"/>
    <property type="match status" value="1"/>
</dbReference>
<dbReference type="PROSITE" id="PS00983">
    <property type="entry name" value="LY6_UPAR"/>
    <property type="match status" value="1"/>
</dbReference>
<feature type="domain" description="UPAR/Ly6" evidence="9">
    <location>
        <begin position="61"/>
        <end position="144"/>
    </location>
</feature>
<keyword evidence="3" id="KW-0336">GPI-anchor</keyword>